<sequence>MITHLGEINLGEARSIHGLTLRSGYDFAIHERPLNKTTKQRLGAKLDEWRLSFKLHHMFCEPQVLLDLIQSACAKGEPMPLVFDYVDYKGWVTLDDVDVTYQEIAPNGKPLVITGSLSLSEFTGDTAVKPTAPAVRDTSQALSNPAPVQTAVTTDVASLLPVRQPMQHLEDALIAQHRARSVLRTLQGVSQGDFSQVNNATMIINAYFASSDWTGDTVPPLPTLDSNNINDLSQILDSRQAMMLELTRSAATRRQL</sequence>
<evidence type="ECO:0000313" key="2">
    <source>
        <dbReference type="Proteomes" id="UP000016761"/>
    </source>
</evidence>
<proteinExistence type="predicted"/>
<protein>
    <submittedName>
        <fullName evidence="1">Putative methyl-accepting chemotaxis protein</fullName>
    </submittedName>
</protein>
<dbReference type="STRING" id="1354303.M917_0810"/>
<dbReference type="InterPro" id="IPR009734">
    <property type="entry name" value="Myoviridae_GpU"/>
</dbReference>
<dbReference type="EMBL" id="AUSW01000015">
    <property type="protein sequence ID" value="ERL56132.1"/>
    <property type="molecule type" value="Genomic_DNA"/>
</dbReference>
<gene>
    <name evidence="1" type="ORF">M917_0810</name>
</gene>
<dbReference type="RefSeq" id="WP_021813463.1">
    <property type="nucleotide sequence ID" value="NZ_AUSW01000015.1"/>
</dbReference>
<dbReference type="PATRIC" id="fig|1354303.4.peg.797"/>
<dbReference type="AlphaFoldDB" id="U4T472"/>
<dbReference type="Pfam" id="PF06995">
    <property type="entry name" value="Phage_P2_GpU"/>
    <property type="match status" value="1"/>
</dbReference>
<evidence type="ECO:0000313" key="1">
    <source>
        <dbReference type="EMBL" id="ERL56132.1"/>
    </source>
</evidence>
<accession>U4T472</accession>
<comment type="caution">
    <text evidence="1">The sequence shown here is derived from an EMBL/GenBank/DDBJ whole genome shotgun (WGS) entry which is preliminary data.</text>
</comment>
<reference evidence="1 2" key="1">
    <citation type="journal article" date="2013" name="Genome Announc.">
        <title>Draft Genome Sequence of Psychrobacter aquaticus Strain CMS 56T, Isolated from a Cyanobacterial Mat Sample Collected from Water Bodies in the McMurdo Dry Valley Region of Antarctica.</title>
        <authorList>
            <person name="Reddy G.S."/>
            <person name="Ara S."/>
            <person name="Singh A."/>
            <person name="Kumar Pinnaka A."/>
            <person name="Shivaji S."/>
        </authorList>
    </citation>
    <scope>NUCLEOTIDE SEQUENCE [LARGE SCALE GENOMIC DNA]</scope>
    <source>
        <strain evidence="1 2">CMS 56</strain>
    </source>
</reference>
<dbReference type="eggNOG" id="COG3499">
    <property type="taxonomic scope" value="Bacteria"/>
</dbReference>
<dbReference type="OrthoDB" id="9032474at2"/>
<keyword evidence="2" id="KW-1185">Reference proteome</keyword>
<name>U4T472_9GAMM</name>
<organism evidence="1 2">
    <name type="scientific">Psychrobacter aquaticus CMS 56</name>
    <dbReference type="NCBI Taxonomy" id="1354303"/>
    <lineage>
        <taxon>Bacteria</taxon>
        <taxon>Pseudomonadati</taxon>
        <taxon>Pseudomonadota</taxon>
        <taxon>Gammaproteobacteria</taxon>
        <taxon>Moraxellales</taxon>
        <taxon>Moraxellaceae</taxon>
        <taxon>Psychrobacter</taxon>
    </lineage>
</organism>
<dbReference type="Proteomes" id="UP000016761">
    <property type="component" value="Unassembled WGS sequence"/>
</dbReference>